<reference evidence="3" key="1">
    <citation type="submission" date="2021-01" db="EMBL/GenBank/DDBJ databases">
        <authorList>
            <person name="Corre E."/>
            <person name="Pelletier E."/>
            <person name="Niang G."/>
            <person name="Scheremetjew M."/>
            <person name="Finn R."/>
            <person name="Kale V."/>
            <person name="Holt S."/>
            <person name="Cochrane G."/>
            <person name="Meng A."/>
            <person name="Brown T."/>
            <person name="Cohen L."/>
        </authorList>
    </citation>
    <scope>NUCLEOTIDE SEQUENCE</scope>
    <source>
        <strain evidence="3">Pop2</strain>
    </source>
</reference>
<name>A0A7S2EKV8_9STRA</name>
<evidence type="ECO:0000256" key="1">
    <source>
        <dbReference type="SAM" id="MobiDB-lite"/>
    </source>
</evidence>
<sequence length="211" mass="22379">MAQFVGLHVETDKKGEVGVIQSSFGTSGKFRVHFPAGTEARDSDKLFLRFRRYANDPDKGIHQTSTLPKARMGTRVANSKKEKKPPGSASSRGKQGQQSKKAASPNNTTKNDKVPAKTIPDGKVKSSELTGEISALKGEVLDNGKHTVAIVSGLFGPEVNIREKVGIKVKVLTTNDIGSISGPFGKAGKCKVSFDDGVLAPVGTKVVFLSS</sequence>
<evidence type="ECO:0000259" key="2">
    <source>
        <dbReference type="Pfam" id="PF21131"/>
    </source>
</evidence>
<dbReference type="AlphaFoldDB" id="A0A7S2EKV8"/>
<dbReference type="InterPro" id="IPR049394">
    <property type="entry name" value="eEFSec_C"/>
</dbReference>
<feature type="domain" description="Selenocysteine-specific elongation factor C-terminal RIFT" evidence="2">
    <location>
        <begin position="148"/>
        <end position="200"/>
    </location>
</feature>
<feature type="domain" description="Selenocysteine-specific elongation factor C-terminal RIFT" evidence="2">
    <location>
        <begin position="1"/>
        <end position="50"/>
    </location>
</feature>
<protein>
    <recommendedName>
        <fullName evidence="2">Selenocysteine-specific elongation factor C-terminal RIFT domain-containing protein</fullName>
    </recommendedName>
</protein>
<feature type="region of interest" description="Disordered" evidence="1">
    <location>
        <begin position="52"/>
        <end position="125"/>
    </location>
</feature>
<feature type="compositionally biased region" description="Polar residues" evidence="1">
    <location>
        <begin position="88"/>
        <end position="109"/>
    </location>
</feature>
<feature type="compositionally biased region" description="Basic and acidic residues" evidence="1">
    <location>
        <begin position="110"/>
        <end position="125"/>
    </location>
</feature>
<accession>A0A7S2EKV8</accession>
<proteinExistence type="predicted"/>
<dbReference type="EMBL" id="HBGN01027366">
    <property type="protein sequence ID" value="CAD9343106.1"/>
    <property type="molecule type" value="Transcribed_RNA"/>
</dbReference>
<feature type="compositionally biased region" description="Basic and acidic residues" evidence="1">
    <location>
        <begin position="52"/>
        <end position="61"/>
    </location>
</feature>
<dbReference type="Pfam" id="PF21131">
    <property type="entry name" value="eEFSec_4th"/>
    <property type="match status" value="2"/>
</dbReference>
<evidence type="ECO:0000313" key="3">
    <source>
        <dbReference type="EMBL" id="CAD9343106.1"/>
    </source>
</evidence>
<organism evidence="3">
    <name type="scientific">Ditylum brightwellii</name>
    <dbReference type="NCBI Taxonomy" id="49249"/>
    <lineage>
        <taxon>Eukaryota</taxon>
        <taxon>Sar</taxon>
        <taxon>Stramenopiles</taxon>
        <taxon>Ochrophyta</taxon>
        <taxon>Bacillariophyta</taxon>
        <taxon>Mediophyceae</taxon>
        <taxon>Lithodesmiophycidae</taxon>
        <taxon>Lithodesmiales</taxon>
        <taxon>Lithodesmiaceae</taxon>
        <taxon>Ditylum</taxon>
    </lineage>
</organism>
<gene>
    <name evidence="3" type="ORF">DBRI1063_LOCUS17662</name>
</gene>